<dbReference type="RefSeq" id="WP_125137847.1">
    <property type="nucleotide sequence ID" value="NZ_LR130778.1"/>
</dbReference>
<organism evidence="3 4">
    <name type="scientific">Petrocella atlantisensis</name>
    <dbReference type="NCBI Taxonomy" id="2173034"/>
    <lineage>
        <taxon>Bacteria</taxon>
        <taxon>Bacillati</taxon>
        <taxon>Bacillota</taxon>
        <taxon>Clostridia</taxon>
        <taxon>Lachnospirales</taxon>
        <taxon>Vallitaleaceae</taxon>
        <taxon>Petrocella</taxon>
    </lineage>
</organism>
<dbReference type="KEGG" id="cbar:PATL70BA_2853"/>
<protein>
    <recommendedName>
        <fullName evidence="2">LiaF transmembrane domain-containing protein</fullName>
    </recommendedName>
</protein>
<keyword evidence="1" id="KW-1133">Transmembrane helix</keyword>
<feature type="transmembrane region" description="Helical" evidence="1">
    <location>
        <begin position="88"/>
        <end position="106"/>
    </location>
</feature>
<evidence type="ECO:0000313" key="4">
    <source>
        <dbReference type="Proteomes" id="UP000279029"/>
    </source>
</evidence>
<dbReference type="Pfam" id="PF22570">
    <property type="entry name" value="LiaF-TM"/>
    <property type="match status" value="1"/>
</dbReference>
<proteinExistence type="predicted"/>
<dbReference type="AlphaFoldDB" id="A0A3P7P5B7"/>
<gene>
    <name evidence="3" type="ORF">PATL70BA_2853</name>
</gene>
<reference evidence="3 4" key="1">
    <citation type="submission" date="2018-09" db="EMBL/GenBank/DDBJ databases">
        <authorList>
            <person name="Postec A."/>
        </authorList>
    </citation>
    <scope>NUCLEOTIDE SEQUENCE [LARGE SCALE GENOMIC DNA]</scope>
    <source>
        <strain evidence="3">70B-A</strain>
    </source>
</reference>
<keyword evidence="4" id="KW-1185">Reference proteome</keyword>
<name>A0A3P7P5B7_9FIRM</name>
<dbReference type="InterPro" id="IPR054331">
    <property type="entry name" value="LiaF_TM"/>
</dbReference>
<evidence type="ECO:0000313" key="3">
    <source>
        <dbReference type="EMBL" id="VDN48760.1"/>
    </source>
</evidence>
<evidence type="ECO:0000259" key="2">
    <source>
        <dbReference type="Pfam" id="PF22570"/>
    </source>
</evidence>
<keyword evidence="1" id="KW-0812">Transmembrane</keyword>
<evidence type="ECO:0000256" key="1">
    <source>
        <dbReference type="SAM" id="Phobius"/>
    </source>
</evidence>
<feature type="transmembrane region" description="Helical" evidence="1">
    <location>
        <begin position="12"/>
        <end position="30"/>
    </location>
</feature>
<feature type="domain" description="LiaF transmembrane" evidence="2">
    <location>
        <begin position="11"/>
        <end position="109"/>
    </location>
</feature>
<accession>A0A3P7P5B7</accession>
<keyword evidence="1" id="KW-0472">Membrane</keyword>
<sequence length="153" mass="17235">MNKMRVSGSTVFGIILIAVGIISLLSSLGYVESWDVYSTFWPLILILLGIKHLVDYQSSNLFGLILILIGTLFQLDNLNIMYFNNLSVGEMIIPMLIILIGLSFIIPKGDERKKKTVIKEPESTKVEETKVEETVVEETTVQEKVDEKDITIE</sequence>
<feature type="transmembrane region" description="Helical" evidence="1">
    <location>
        <begin position="61"/>
        <end position="82"/>
    </location>
</feature>
<dbReference type="OrthoDB" id="1734554at2"/>
<dbReference type="EMBL" id="LR130778">
    <property type="protein sequence ID" value="VDN48760.1"/>
    <property type="molecule type" value="Genomic_DNA"/>
</dbReference>
<feature type="transmembrane region" description="Helical" evidence="1">
    <location>
        <begin position="36"/>
        <end position="54"/>
    </location>
</feature>
<dbReference type="Proteomes" id="UP000279029">
    <property type="component" value="Chromosome"/>
</dbReference>